<dbReference type="KEGG" id="snan:I6N98_06355"/>
<dbReference type="EMBL" id="CP066167">
    <property type="protein sequence ID" value="QQD20090.1"/>
    <property type="molecule type" value="Genomic_DNA"/>
</dbReference>
<dbReference type="Pfam" id="PF01925">
    <property type="entry name" value="TauE"/>
    <property type="match status" value="1"/>
</dbReference>
<dbReference type="PANTHER" id="PTHR30269">
    <property type="entry name" value="TRANSMEMBRANE PROTEIN YFCA"/>
    <property type="match status" value="1"/>
</dbReference>
<evidence type="ECO:0000256" key="5">
    <source>
        <dbReference type="ARBA" id="ARBA00022692"/>
    </source>
</evidence>
<proteinExistence type="inferred from homology"/>
<feature type="transmembrane region" description="Helical" evidence="8">
    <location>
        <begin position="7"/>
        <end position="26"/>
    </location>
</feature>
<protein>
    <recommendedName>
        <fullName evidence="8">Probable membrane transporter protein</fullName>
    </recommendedName>
</protein>
<keyword evidence="5 8" id="KW-0812">Transmembrane</keyword>
<evidence type="ECO:0000256" key="8">
    <source>
        <dbReference type="RuleBase" id="RU363041"/>
    </source>
</evidence>
<sequence>MWLGLSIFVGYGIAAITGFGSVIIALSMGALMLPIATMLPVLVPLNVVMNGYITVKHRHHIHWPTLLKVILPLMVSGTALGYGLQPWLGDRGLQLVLGVLVIWFAGRELWRSARAIAALPHLKWWTQSWMFVAGITHGLFASGGPLLVYALAGVAMEKSAFRATLTAVWLVLNTLLLLAFAVDGSLLPSLDKVAWLMPVLIAGLVLGEYLHHRVQENRFRQLVYAMLLITGTLLIVSAAK</sequence>
<comment type="subcellular location">
    <subcellularLocation>
        <location evidence="1 8">Cell membrane</location>
        <topology evidence="1 8">Multi-pass membrane protein</topology>
    </subcellularLocation>
</comment>
<gene>
    <name evidence="9" type="ORF">I6N98_06355</name>
</gene>
<evidence type="ECO:0000256" key="7">
    <source>
        <dbReference type="ARBA" id="ARBA00023136"/>
    </source>
</evidence>
<feature type="transmembrane region" description="Helical" evidence="8">
    <location>
        <begin position="163"/>
        <end position="181"/>
    </location>
</feature>
<dbReference type="InterPro" id="IPR002781">
    <property type="entry name" value="TM_pro_TauE-like"/>
</dbReference>
<feature type="transmembrane region" description="Helical" evidence="8">
    <location>
        <begin position="32"/>
        <end position="53"/>
    </location>
</feature>
<keyword evidence="3" id="KW-0813">Transport</keyword>
<organism evidence="9 10">
    <name type="scientific">Spongiibacter nanhainus</name>
    <dbReference type="NCBI Taxonomy" id="2794344"/>
    <lineage>
        <taxon>Bacteria</taxon>
        <taxon>Pseudomonadati</taxon>
        <taxon>Pseudomonadota</taxon>
        <taxon>Gammaproteobacteria</taxon>
        <taxon>Cellvibrionales</taxon>
        <taxon>Spongiibacteraceae</taxon>
        <taxon>Spongiibacter</taxon>
    </lineage>
</organism>
<comment type="similarity">
    <text evidence="2 8">Belongs to the 4-toluene sulfonate uptake permease (TSUP) (TC 2.A.102) family.</text>
</comment>
<evidence type="ECO:0000313" key="10">
    <source>
        <dbReference type="Proteomes" id="UP000596063"/>
    </source>
</evidence>
<reference evidence="9 10" key="1">
    <citation type="submission" date="2020-12" db="EMBL/GenBank/DDBJ databases">
        <authorList>
            <person name="Shan Y."/>
        </authorList>
    </citation>
    <scope>NUCLEOTIDE SEQUENCE [LARGE SCALE GENOMIC DNA]</scope>
    <source>
        <strain evidence="10">csc3.9</strain>
    </source>
</reference>
<name>A0A7T4UT46_9GAMM</name>
<dbReference type="GO" id="GO:0005886">
    <property type="term" value="C:plasma membrane"/>
    <property type="evidence" value="ECO:0007669"/>
    <property type="project" value="UniProtKB-SubCell"/>
</dbReference>
<dbReference type="Proteomes" id="UP000596063">
    <property type="component" value="Chromosome"/>
</dbReference>
<evidence type="ECO:0000256" key="1">
    <source>
        <dbReference type="ARBA" id="ARBA00004651"/>
    </source>
</evidence>
<dbReference type="PANTHER" id="PTHR30269:SF37">
    <property type="entry name" value="MEMBRANE TRANSPORTER PROTEIN"/>
    <property type="match status" value="1"/>
</dbReference>
<evidence type="ECO:0000256" key="6">
    <source>
        <dbReference type="ARBA" id="ARBA00022989"/>
    </source>
</evidence>
<evidence type="ECO:0000313" key="9">
    <source>
        <dbReference type="EMBL" id="QQD20090.1"/>
    </source>
</evidence>
<evidence type="ECO:0000256" key="4">
    <source>
        <dbReference type="ARBA" id="ARBA00022475"/>
    </source>
</evidence>
<dbReference type="InterPro" id="IPR052017">
    <property type="entry name" value="TSUP"/>
</dbReference>
<keyword evidence="4 8" id="KW-1003">Cell membrane</keyword>
<dbReference type="AlphaFoldDB" id="A0A7T4UT46"/>
<feature type="transmembrane region" description="Helical" evidence="8">
    <location>
        <begin position="222"/>
        <end position="239"/>
    </location>
</feature>
<evidence type="ECO:0000256" key="2">
    <source>
        <dbReference type="ARBA" id="ARBA00009142"/>
    </source>
</evidence>
<feature type="transmembrane region" description="Helical" evidence="8">
    <location>
        <begin position="193"/>
        <end position="210"/>
    </location>
</feature>
<keyword evidence="7 8" id="KW-0472">Membrane</keyword>
<keyword evidence="10" id="KW-1185">Reference proteome</keyword>
<keyword evidence="6 8" id="KW-1133">Transmembrane helix</keyword>
<feature type="transmembrane region" description="Helical" evidence="8">
    <location>
        <begin position="129"/>
        <end position="151"/>
    </location>
</feature>
<evidence type="ECO:0000256" key="3">
    <source>
        <dbReference type="ARBA" id="ARBA00022448"/>
    </source>
</evidence>
<accession>A0A7T4UT46</accession>
<feature type="transmembrane region" description="Helical" evidence="8">
    <location>
        <begin position="65"/>
        <end position="84"/>
    </location>
</feature>